<evidence type="ECO:0000313" key="4">
    <source>
        <dbReference type="Proteomes" id="UP000318126"/>
    </source>
</evidence>
<protein>
    <recommendedName>
        <fullName evidence="2">Ribosomal silencing factor RsfS</fullName>
    </recommendedName>
</protein>
<dbReference type="Pfam" id="PF02410">
    <property type="entry name" value="RsfS"/>
    <property type="match status" value="1"/>
</dbReference>
<name>A0A553JNW4_SHEHA</name>
<dbReference type="PANTHER" id="PTHR21043:SF0">
    <property type="entry name" value="MITOCHONDRIAL ASSEMBLY OF RIBOSOMAL LARGE SUBUNIT PROTEIN 1"/>
    <property type="match status" value="1"/>
</dbReference>
<dbReference type="GO" id="GO:0043023">
    <property type="term" value="F:ribosomal large subunit binding"/>
    <property type="evidence" value="ECO:0007669"/>
    <property type="project" value="TreeGrafter"/>
</dbReference>
<keyword evidence="2" id="KW-0963">Cytoplasm</keyword>
<comment type="subunit">
    <text evidence="2">Interacts with ribosomal protein uL14 (rplN).</text>
</comment>
<comment type="similarity">
    <text evidence="1 2">Belongs to the Iojap/RsfS family.</text>
</comment>
<keyword evidence="2" id="KW-0678">Repressor</keyword>
<keyword evidence="4" id="KW-1185">Reference proteome</keyword>
<comment type="function">
    <text evidence="2">Functions as a ribosomal silencing factor. Interacts with ribosomal protein uL14 (rplN), blocking formation of intersubunit bridge B8. Prevents association of the 30S and 50S ribosomal subunits and the formation of functional ribosomes, thus repressing translation.</text>
</comment>
<evidence type="ECO:0000256" key="1">
    <source>
        <dbReference type="ARBA" id="ARBA00010574"/>
    </source>
</evidence>
<evidence type="ECO:0000313" key="3">
    <source>
        <dbReference type="EMBL" id="TRY14145.1"/>
    </source>
</evidence>
<dbReference type="GO" id="GO:0090071">
    <property type="term" value="P:negative regulation of ribosome biogenesis"/>
    <property type="evidence" value="ECO:0007669"/>
    <property type="project" value="UniProtKB-UniRule"/>
</dbReference>
<dbReference type="NCBIfam" id="TIGR00090">
    <property type="entry name" value="rsfS_iojap_ybeB"/>
    <property type="match status" value="1"/>
</dbReference>
<dbReference type="GO" id="GO:0042256">
    <property type="term" value="P:cytosolic ribosome assembly"/>
    <property type="evidence" value="ECO:0007669"/>
    <property type="project" value="UniProtKB-UniRule"/>
</dbReference>
<comment type="subcellular location">
    <subcellularLocation>
        <location evidence="2">Cytoplasm</location>
    </subcellularLocation>
</comment>
<dbReference type="Gene3D" id="3.30.460.10">
    <property type="entry name" value="Beta Polymerase, domain 2"/>
    <property type="match status" value="1"/>
</dbReference>
<dbReference type="RefSeq" id="WP_144040283.1">
    <property type="nucleotide sequence ID" value="NZ_BMPL01000012.1"/>
</dbReference>
<dbReference type="GO" id="GO:0005737">
    <property type="term" value="C:cytoplasm"/>
    <property type="evidence" value="ECO:0007669"/>
    <property type="project" value="UniProtKB-SubCell"/>
</dbReference>
<accession>A0A553JNW4</accession>
<keyword evidence="2" id="KW-0810">Translation regulation</keyword>
<dbReference type="OrthoDB" id="9793681at2"/>
<dbReference type="Proteomes" id="UP000318126">
    <property type="component" value="Unassembled WGS sequence"/>
</dbReference>
<dbReference type="InterPro" id="IPR043519">
    <property type="entry name" value="NT_sf"/>
</dbReference>
<comment type="caution">
    <text evidence="3">The sequence shown here is derived from an EMBL/GenBank/DDBJ whole genome shotgun (WGS) entry which is preliminary data.</text>
</comment>
<sequence>MESAELKLFVIDKVEDLKAKDVVVLDISERSNIADFMVVCSGTSKTHVKAIAENLVVEAKRANLHINGVEGRESSEWVLVDLGDVILHVMQDKTRDFYELEKLWTEKPA</sequence>
<dbReference type="GO" id="GO:0017148">
    <property type="term" value="P:negative regulation of translation"/>
    <property type="evidence" value="ECO:0007669"/>
    <property type="project" value="UniProtKB-UniRule"/>
</dbReference>
<organism evidence="3 4">
    <name type="scientific">Shewanella hanedai</name>
    <name type="common">Alteromonas hanedai</name>
    <dbReference type="NCBI Taxonomy" id="25"/>
    <lineage>
        <taxon>Bacteria</taxon>
        <taxon>Pseudomonadati</taxon>
        <taxon>Pseudomonadota</taxon>
        <taxon>Gammaproteobacteria</taxon>
        <taxon>Alteromonadales</taxon>
        <taxon>Shewanellaceae</taxon>
        <taxon>Shewanella</taxon>
    </lineage>
</organism>
<dbReference type="EMBL" id="VKGK01000012">
    <property type="protein sequence ID" value="TRY14145.1"/>
    <property type="molecule type" value="Genomic_DNA"/>
</dbReference>
<proteinExistence type="inferred from homology"/>
<evidence type="ECO:0000256" key="2">
    <source>
        <dbReference type="HAMAP-Rule" id="MF_01477"/>
    </source>
</evidence>
<dbReference type="InterPro" id="IPR004394">
    <property type="entry name" value="Iojap/RsfS/C7orf30"/>
</dbReference>
<dbReference type="AlphaFoldDB" id="A0A553JNW4"/>
<reference evidence="4" key="1">
    <citation type="submission" date="2019-07" db="EMBL/GenBank/DDBJ databases">
        <title>Shewanella sp. YLB-08 draft genomic sequence.</title>
        <authorList>
            <person name="Yu L."/>
        </authorList>
    </citation>
    <scope>NUCLEOTIDE SEQUENCE [LARGE SCALE GENOMIC DNA]</scope>
    <source>
        <strain evidence="4">JCM 20706</strain>
    </source>
</reference>
<dbReference type="PANTHER" id="PTHR21043">
    <property type="entry name" value="IOJAP SUPERFAMILY ORTHOLOG"/>
    <property type="match status" value="1"/>
</dbReference>
<dbReference type="HAMAP" id="MF_01477">
    <property type="entry name" value="Iojap_RsfS"/>
    <property type="match status" value="1"/>
</dbReference>
<gene>
    <name evidence="2 3" type="primary">rsfS</name>
    <name evidence="3" type="ORF">FN961_11265</name>
</gene>
<dbReference type="SUPFAM" id="SSF81301">
    <property type="entry name" value="Nucleotidyltransferase"/>
    <property type="match status" value="1"/>
</dbReference>